<keyword evidence="2" id="KW-1185">Reference proteome</keyword>
<evidence type="ECO:0000313" key="2">
    <source>
        <dbReference type="Proteomes" id="UP001221411"/>
    </source>
</evidence>
<dbReference type="EMBL" id="JAQNDO010000001">
    <property type="protein sequence ID" value="MDC0741596.1"/>
    <property type="molecule type" value="Genomic_DNA"/>
</dbReference>
<proteinExistence type="predicted"/>
<sequence>MSTTKESAAEAWHDGDDEAAPSGVIARKVLRSSDGAFAEQRGDAIELRDVEGRLLVRYENGAAEIAAPAGDLVFSAPAGRVVMRAGTDVTIEAARDLTQRAARLVETSSGGTTWTVAPNGARLRADRAELEAKTSHFVTGAATVVAQHIVTTAQRIATSVEKYELSATKLVETTRDAFREVADLADTKIGRARTLVRGQFLLRARRTQLVSKDETKVDGKKVLLG</sequence>
<comment type="caution">
    <text evidence="1">The sequence shown here is derived from an EMBL/GenBank/DDBJ whole genome shotgun (WGS) entry which is preliminary data.</text>
</comment>
<organism evidence="1 2">
    <name type="scientific">Polyangium mundeleinium</name>
    <dbReference type="NCBI Taxonomy" id="2995306"/>
    <lineage>
        <taxon>Bacteria</taxon>
        <taxon>Pseudomonadati</taxon>
        <taxon>Myxococcota</taxon>
        <taxon>Polyangia</taxon>
        <taxon>Polyangiales</taxon>
        <taxon>Polyangiaceae</taxon>
        <taxon>Polyangium</taxon>
    </lineage>
</organism>
<dbReference type="InterPro" id="IPR021927">
    <property type="entry name" value="DUF3540"/>
</dbReference>
<reference evidence="1 2" key="1">
    <citation type="submission" date="2022-11" db="EMBL/GenBank/DDBJ databases">
        <title>Minimal conservation of predation-associated metabolite biosynthetic gene clusters underscores biosynthetic potential of Myxococcota including descriptions for ten novel species: Archangium lansinium sp. nov., Myxococcus landrumus sp. nov., Nannocystis bai.</title>
        <authorList>
            <person name="Ahearne A."/>
            <person name="Stevens C."/>
            <person name="Dowd S."/>
        </authorList>
    </citation>
    <scope>NUCLEOTIDE SEQUENCE [LARGE SCALE GENOMIC DNA]</scope>
    <source>
        <strain evidence="1 2">RJM3</strain>
    </source>
</reference>
<accession>A0ABT5ELL7</accession>
<dbReference type="Pfam" id="PF12059">
    <property type="entry name" value="DUF3540"/>
    <property type="match status" value="1"/>
</dbReference>
<evidence type="ECO:0000313" key="1">
    <source>
        <dbReference type="EMBL" id="MDC0741596.1"/>
    </source>
</evidence>
<protein>
    <submittedName>
        <fullName evidence="1">DUF3540 domain-containing protein</fullName>
    </submittedName>
</protein>
<dbReference type="RefSeq" id="WP_271916918.1">
    <property type="nucleotide sequence ID" value="NZ_JAQNDO010000001.1"/>
</dbReference>
<dbReference type="Proteomes" id="UP001221411">
    <property type="component" value="Unassembled WGS sequence"/>
</dbReference>
<name>A0ABT5ELL7_9BACT</name>
<gene>
    <name evidence="1" type="ORF">POL67_09585</name>
</gene>